<accession>A0A1I2DIQ8</accession>
<dbReference type="GO" id="GO:0016757">
    <property type="term" value="F:glycosyltransferase activity"/>
    <property type="evidence" value="ECO:0007669"/>
    <property type="project" value="UniProtKB-KW"/>
</dbReference>
<dbReference type="RefSeq" id="WP_093374846.1">
    <property type="nucleotide sequence ID" value="NZ_BNAN01000001.1"/>
</dbReference>
<feature type="transmembrane region" description="Helical" evidence="4">
    <location>
        <begin position="388"/>
        <end position="409"/>
    </location>
</feature>
<dbReference type="EMBL" id="FONZ01000001">
    <property type="protein sequence ID" value="SFE80113.1"/>
    <property type="molecule type" value="Genomic_DNA"/>
</dbReference>
<name>A0A1I2DIQ8_9MICO</name>
<keyword evidence="6" id="KW-1185">Reference proteome</keyword>
<dbReference type="STRING" id="285351.SAMN04488035_0570"/>
<organism evidence="5 6">
    <name type="scientific">Flavimobilis marinus</name>
    <dbReference type="NCBI Taxonomy" id="285351"/>
    <lineage>
        <taxon>Bacteria</taxon>
        <taxon>Bacillati</taxon>
        <taxon>Actinomycetota</taxon>
        <taxon>Actinomycetes</taxon>
        <taxon>Micrococcales</taxon>
        <taxon>Jonesiaceae</taxon>
        <taxon>Flavimobilis</taxon>
    </lineage>
</organism>
<evidence type="ECO:0000256" key="1">
    <source>
        <dbReference type="ARBA" id="ARBA00006739"/>
    </source>
</evidence>
<keyword evidence="4" id="KW-1133">Transmembrane helix</keyword>
<dbReference type="AlphaFoldDB" id="A0A1I2DIQ8"/>
<keyword evidence="4" id="KW-0812">Transmembrane</keyword>
<dbReference type="CDD" id="cd06423">
    <property type="entry name" value="CESA_like"/>
    <property type="match status" value="1"/>
</dbReference>
<dbReference type="OrthoDB" id="9797391at2"/>
<dbReference type="Gene3D" id="3.90.550.10">
    <property type="entry name" value="Spore Coat Polysaccharide Biosynthesis Protein SpsA, Chain A"/>
    <property type="match status" value="1"/>
</dbReference>
<proteinExistence type="inferred from homology"/>
<sequence length="472" mass="51643">MTVLADVVFWVTVVLVLYYLAYNVLFIALVARAGGAIAAELAWPDSMTRDLTFANPLTPGVSVLVPAHNEEAGIKQAVIALLELRYPMVEIVVVDDGSSDRTAQILVDEFAMVPTVLEVNGDVEQEGATFATLRSSRHPGLVLVRKESVGRRSDAVNAALRVSSHELVCMIDADSLLEPDALLHVVQPFIDDDRVVAAGGVVLPSNGASVHRGRIVSTRIPRHLVVRTQVLEYLRAFLVGRSGWSSMNGLLIISGAFGLFRRQAVLDLGGLDPTSLAEDADLVVGVHKMMRDRGEAFRVVFLPEPVCWTEVPSTLKVLAKQRKRWSQGLGELLWKYRGMIGRPRYGVLGLVTMPYFLMFELVGPFIEVIGLATVAIGFATGVLPLPLLAIYVGASVLLAVLGSLAAVLVEEVSFARYPRRRDVLALVVAAIAEPFWFHFLHSWWRTVGLVRALRRTESGWGEMTRAGFTEEA</sequence>
<reference evidence="6" key="1">
    <citation type="submission" date="2016-10" db="EMBL/GenBank/DDBJ databases">
        <authorList>
            <person name="Varghese N."/>
            <person name="Submissions S."/>
        </authorList>
    </citation>
    <scope>NUCLEOTIDE SEQUENCE [LARGE SCALE GENOMIC DNA]</scope>
    <source>
        <strain evidence="6">DSM 19083</strain>
    </source>
</reference>
<dbReference type="PANTHER" id="PTHR43630:SF1">
    <property type="entry name" value="POLY-BETA-1,6-N-ACETYL-D-GLUCOSAMINE SYNTHASE"/>
    <property type="match status" value="1"/>
</dbReference>
<evidence type="ECO:0000256" key="4">
    <source>
        <dbReference type="SAM" id="Phobius"/>
    </source>
</evidence>
<keyword evidence="3 5" id="KW-0808">Transferase</keyword>
<evidence type="ECO:0000256" key="3">
    <source>
        <dbReference type="ARBA" id="ARBA00022679"/>
    </source>
</evidence>
<keyword evidence="4" id="KW-0472">Membrane</keyword>
<dbReference type="SUPFAM" id="SSF53448">
    <property type="entry name" value="Nucleotide-diphospho-sugar transferases"/>
    <property type="match status" value="1"/>
</dbReference>
<evidence type="ECO:0000256" key="2">
    <source>
        <dbReference type="ARBA" id="ARBA00022676"/>
    </source>
</evidence>
<dbReference type="Proteomes" id="UP000198520">
    <property type="component" value="Unassembled WGS sequence"/>
</dbReference>
<evidence type="ECO:0000313" key="6">
    <source>
        <dbReference type="Proteomes" id="UP000198520"/>
    </source>
</evidence>
<evidence type="ECO:0000313" key="5">
    <source>
        <dbReference type="EMBL" id="SFE80113.1"/>
    </source>
</evidence>
<protein>
    <submittedName>
        <fullName evidence="5">Glycosyltransferase, catalytic subunit of cellulose synthase and poly-beta-1,6-N-acetylglucosamine synthase</fullName>
    </submittedName>
</protein>
<feature type="transmembrane region" description="Helical" evidence="4">
    <location>
        <begin position="421"/>
        <end position="439"/>
    </location>
</feature>
<dbReference type="Pfam" id="PF13641">
    <property type="entry name" value="Glyco_tranf_2_3"/>
    <property type="match status" value="1"/>
</dbReference>
<keyword evidence="2" id="KW-0328">Glycosyltransferase</keyword>
<feature type="transmembrane region" description="Helical" evidence="4">
    <location>
        <begin position="7"/>
        <end position="31"/>
    </location>
</feature>
<comment type="similarity">
    <text evidence="1">Belongs to the glycosyltransferase 2 family.</text>
</comment>
<gene>
    <name evidence="5" type="ORF">SAMN04488035_0570</name>
</gene>
<feature type="transmembrane region" description="Helical" evidence="4">
    <location>
        <begin position="345"/>
        <end position="376"/>
    </location>
</feature>
<dbReference type="InterPro" id="IPR029044">
    <property type="entry name" value="Nucleotide-diphossugar_trans"/>
</dbReference>
<dbReference type="PANTHER" id="PTHR43630">
    <property type="entry name" value="POLY-BETA-1,6-N-ACETYL-D-GLUCOSAMINE SYNTHASE"/>
    <property type="match status" value="1"/>
</dbReference>